<keyword evidence="1" id="KW-1133">Transmembrane helix</keyword>
<evidence type="ECO:0000256" key="1">
    <source>
        <dbReference type="SAM" id="Phobius"/>
    </source>
</evidence>
<dbReference type="PANTHER" id="PTHR15887:SF1">
    <property type="entry name" value="TRANSMEMBRANE PROTEIN 69"/>
    <property type="match status" value="1"/>
</dbReference>
<sequence length="346" mass="37533">MNTFLRPTLRTTNILRRTSIPFRLGCQSPTPLARPAGLCLPKFALLAAAKPVPAGMQWQARRMVASQVSNRPGSQSLEHAATNIKEEMGNSASDLAKTIAAANNPTDSIIDHDGISFFGITAKVAHEVPQPILVLGLAGGIPYLGASAMTIWLARQAELATSGVMTKIDPGVASTMLDQSLNFQVTYGAVLLSFLGALHWGFEMAAYGGYQGYTRLALGTAPMLVAWTSLGMQPMTALVVQWMAFTGLWYADSRVTMAGWAPKWYSQYRFYLSILIGTCIIGSLAGTSYWGPVAGHGFMTHELEHLRERRGASMPQKYGMIQGPVEAVPAPDDADRFTLIHRRDKD</sequence>
<gene>
    <name evidence="2" type="ORF">D9611_013356</name>
</gene>
<dbReference type="OrthoDB" id="194289at2759"/>
<feature type="transmembrane region" description="Helical" evidence="1">
    <location>
        <begin position="132"/>
        <end position="154"/>
    </location>
</feature>
<dbReference type="AlphaFoldDB" id="A0A8H5CC25"/>
<feature type="transmembrane region" description="Helical" evidence="1">
    <location>
        <begin position="270"/>
        <end position="291"/>
    </location>
</feature>
<dbReference type="Pfam" id="PF11911">
    <property type="entry name" value="DUF3429"/>
    <property type="match status" value="1"/>
</dbReference>
<dbReference type="EMBL" id="JAACJK010000011">
    <property type="protein sequence ID" value="KAF5338733.1"/>
    <property type="molecule type" value="Genomic_DNA"/>
</dbReference>
<feature type="transmembrane region" description="Helical" evidence="1">
    <location>
        <begin position="223"/>
        <end position="250"/>
    </location>
</feature>
<evidence type="ECO:0008006" key="4">
    <source>
        <dbReference type="Google" id="ProtNLM"/>
    </source>
</evidence>
<keyword evidence="3" id="KW-1185">Reference proteome</keyword>
<keyword evidence="1" id="KW-0472">Membrane</keyword>
<organism evidence="2 3">
    <name type="scientific">Ephemerocybe angulata</name>
    <dbReference type="NCBI Taxonomy" id="980116"/>
    <lineage>
        <taxon>Eukaryota</taxon>
        <taxon>Fungi</taxon>
        <taxon>Dikarya</taxon>
        <taxon>Basidiomycota</taxon>
        <taxon>Agaricomycotina</taxon>
        <taxon>Agaricomycetes</taxon>
        <taxon>Agaricomycetidae</taxon>
        <taxon>Agaricales</taxon>
        <taxon>Agaricineae</taxon>
        <taxon>Psathyrellaceae</taxon>
        <taxon>Ephemerocybe</taxon>
    </lineage>
</organism>
<evidence type="ECO:0000313" key="3">
    <source>
        <dbReference type="Proteomes" id="UP000541558"/>
    </source>
</evidence>
<feature type="transmembrane region" description="Helical" evidence="1">
    <location>
        <begin position="185"/>
        <end position="202"/>
    </location>
</feature>
<dbReference type="InterPro" id="IPR021836">
    <property type="entry name" value="DUF3429"/>
</dbReference>
<comment type="caution">
    <text evidence="2">The sequence shown here is derived from an EMBL/GenBank/DDBJ whole genome shotgun (WGS) entry which is preliminary data.</text>
</comment>
<dbReference type="PANTHER" id="PTHR15887">
    <property type="entry name" value="TRANSMEMBRANE PROTEIN 69"/>
    <property type="match status" value="1"/>
</dbReference>
<name>A0A8H5CC25_9AGAR</name>
<reference evidence="2 3" key="1">
    <citation type="journal article" date="2020" name="ISME J.">
        <title>Uncovering the hidden diversity of litter-decomposition mechanisms in mushroom-forming fungi.</title>
        <authorList>
            <person name="Floudas D."/>
            <person name="Bentzer J."/>
            <person name="Ahren D."/>
            <person name="Johansson T."/>
            <person name="Persson P."/>
            <person name="Tunlid A."/>
        </authorList>
    </citation>
    <scope>NUCLEOTIDE SEQUENCE [LARGE SCALE GENOMIC DNA]</scope>
    <source>
        <strain evidence="2 3">CBS 175.51</strain>
    </source>
</reference>
<dbReference type="Proteomes" id="UP000541558">
    <property type="component" value="Unassembled WGS sequence"/>
</dbReference>
<accession>A0A8H5CC25</accession>
<evidence type="ECO:0000313" key="2">
    <source>
        <dbReference type="EMBL" id="KAF5338733.1"/>
    </source>
</evidence>
<protein>
    <recommendedName>
        <fullName evidence="4">Mnn4-regulates the mannosylphosphorylation</fullName>
    </recommendedName>
</protein>
<proteinExistence type="predicted"/>
<keyword evidence="1" id="KW-0812">Transmembrane</keyword>